<keyword evidence="1" id="KW-0862">Zinc</keyword>
<gene>
    <name evidence="3" type="ORF">J2736_002357</name>
</gene>
<dbReference type="RefSeq" id="WP_310226639.1">
    <property type="nucleotide sequence ID" value="NZ_JAVDSB010000003.1"/>
</dbReference>
<keyword evidence="1" id="KW-0863">Zinc-finger</keyword>
<evidence type="ECO:0000313" key="4">
    <source>
        <dbReference type="Proteomes" id="UP001267290"/>
    </source>
</evidence>
<protein>
    <recommendedName>
        <fullName evidence="2">SWIM-type domain-containing protein</fullName>
    </recommendedName>
</protein>
<dbReference type="PROSITE" id="PS50966">
    <property type="entry name" value="ZF_SWIM"/>
    <property type="match status" value="1"/>
</dbReference>
<dbReference type="Proteomes" id="UP001267290">
    <property type="component" value="Unassembled WGS sequence"/>
</dbReference>
<name>A0ABU1NUL9_9BACL</name>
<proteinExistence type="predicted"/>
<dbReference type="EMBL" id="JAVDSB010000003">
    <property type="protein sequence ID" value="MDR6551170.1"/>
    <property type="molecule type" value="Genomic_DNA"/>
</dbReference>
<dbReference type="InterPro" id="IPR007527">
    <property type="entry name" value="Znf_SWIM"/>
</dbReference>
<keyword evidence="4" id="KW-1185">Reference proteome</keyword>
<dbReference type="Pfam" id="PF04434">
    <property type="entry name" value="SWIM"/>
    <property type="match status" value="1"/>
</dbReference>
<keyword evidence="1" id="KW-0479">Metal-binding</keyword>
<organism evidence="3 4">
    <name type="scientific">Paenibacillus qinlingensis</name>
    <dbReference type="NCBI Taxonomy" id="1837343"/>
    <lineage>
        <taxon>Bacteria</taxon>
        <taxon>Bacillati</taxon>
        <taxon>Bacillota</taxon>
        <taxon>Bacilli</taxon>
        <taxon>Bacillales</taxon>
        <taxon>Paenibacillaceae</taxon>
        <taxon>Paenibacillus</taxon>
    </lineage>
</organism>
<accession>A0ABU1NUL9</accession>
<comment type="caution">
    <text evidence="3">The sequence shown here is derived from an EMBL/GenBank/DDBJ whole genome shotgun (WGS) entry which is preliminary data.</text>
</comment>
<feature type="domain" description="SWIM-type" evidence="2">
    <location>
        <begin position="63"/>
        <end position="96"/>
    </location>
</feature>
<evidence type="ECO:0000256" key="1">
    <source>
        <dbReference type="PROSITE-ProRule" id="PRU00325"/>
    </source>
</evidence>
<evidence type="ECO:0000259" key="2">
    <source>
        <dbReference type="PROSITE" id="PS50966"/>
    </source>
</evidence>
<evidence type="ECO:0000313" key="3">
    <source>
        <dbReference type="EMBL" id="MDR6551170.1"/>
    </source>
</evidence>
<reference evidence="3 4" key="1">
    <citation type="submission" date="2023-07" db="EMBL/GenBank/DDBJ databases">
        <title>Sorghum-associated microbial communities from plants grown in Nebraska, USA.</title>
        <authorList>
            <person name="Schachtman D."/>
        </authorList>
    </citation>
    <scope>NUCLEOTIDE SEQUENCE [LARGE SCALE GENOMIC DNA]</scope>
    <source>
        <strain evidence="3 4">CC258</strain>
    </source>
</reference>
<sequence>MSSTPVLNDDQWSKLLEYVAETYNEVTLSRGFHFYKQQMVTSLLITTEHKKVNAVVEEFGEKCRVEIDLNQLKASSCTCPVKTACKHVAAALMELADRQGYPASQIMNAKMALKRVAAQSSSVSSLEQLPGMTVDGWHKFMEHYTYHLKPSYDQWNYVELLRGQFSNLKRTAISFSETDLFYFDLHQRLFILRKIVEQNAQAGVTFYTAATIYHLSDELDDWLKEPVSVTLDADQHKERLTQTFTYIRAQMAIESPKKLHHFRVFSTLWAFKAPENEGLLAAEVAAFEAMEAAELSLSLIAGRAFLYLRQSMSDEAWSTITSHASFKDAPSLLFTPFLAYLEYVQKWQEIVHWLRRLSSFYSGKRHHDIESYAAYWKVAIAHVPDADDLMWESLVELLPASYRIIEAFYYEQRKWKSWIEMQIAQGYDPFTHRVNVLQPIEKESPELLLPYYHQAIEHYIRLKNRHDYKSAVRLLKRLEKVYKKLKQPERWEAFFTQFVSRFSRLRALQEELKKGKLLE</sequence>